<evidence type="ECO:0000256" key="13">
    <source>
        <dbReference type="ARBA" id="ARBA00077165"/>
    </source>
</evidence>
<evidence type="ECO:0000256" key="2">
    <source>
        <dbReference type="ARBA" id="ARBA00022490"/>
    </source>
</evidence>
<dbReference type="OrthoDB" id="9790282at2"/>
<keyword evidence="4 15" id="KW-0012">Acyltransferase</keyword>
<organism evidence="16 17">
    <name type="scientific">Aromatoleum tolulyticum</name>
    <dbReference type="NCBI Taxonomy" id="34027"/>
    <lineage>
        <taxon>Bacteria</taxon>
        <taxon>Pseudomonadati</taxon>
        <taxon>Pseudomonadota</taxon>
        <taxon>Betaproteobacteria</taxon>
        <taxon>Rhodocyclales</taxon>
        <taxon>Rhodocyclaceae</taxon>
        <taxon>Aromatoleum</taxon>
    </lineage>
</organism>
<dbReference type="HAMAP" id="MF_00688">
    <property type="entry name" value="Leu_Phe_trans"/>
    <property type="match status" value="1"/>
</dbReference>
<dbReference type="PANTHER" id="PTHR30098:SF2">
    <property type="entry name" value="LEUCYL_PHENYLALANYL-TRNA--PROTEIN TRANSFERASE"/>
    <property type="match status" value="1"/>
</dbReference>
<dbReference type="STRING" id="34027.SAMN05421829_105283"/>
<evidence type="ECO:0000256" key="14">
    <source>
        <dbReference type="ARBA" id="ARBA00083640"/>
    </source>
</evidence>
<reference evidence="17" key="1">
    <citation type="submission" date="2017-01" db="EMBL/GenBank/DDBJ databases">
        <authorList>
            <person name="Varghese N."/>
            <person name="Submissions S."/>
        </authorList>
    </citation>
    <scope>NUCLEOTIDE SEQUENCE [LARGE SCALE GENOMIC DNA]</scope>
    <source>
        <strain evidence="17">ATCC 51758</strain>
    </source>
</reference>
<evidence type="ECO:0000256" key="6">
    <source>
        <dbReference type="ARBA" id="ARBA00050652"/>
    </source>
</evidence>
<evidence type="ECO:0000256" key="10">
    <source>
        <dbReference type="ARBA" id="ARBA00066767"/>
    </source>
</evidence>
<sequence>MIPWLTGTPRFPPVESALDDPPGLLAAGGALDPEWLLAAYRQGIFPWYSAGEPILWWSPDPRLVLAPSRMKISRSLGRTLRQQRFEMRFDTAFSEVVAACAAPREPGGGTWITEEMQAAYRRMHELGYAHSVEAWYEGSLAGGLYGIGLGRAFFGESMFSRRADASKVALAFLARYLESRNFAVIDCQMTTAHLLSLGAFEMARAEFRAGLEIWTRQGDGPGRWPEHAGRGLF</sequence>
<evidence type="ECO:0000256" key="5">
    <source>
        <dbReference type="ARBA" id="ARBA00050607"/>
    </source>
</evidence>
<evidence type="ECO:0000256" key="15">
    <source>
        <dbReference type="HAMAP-Rule" id="MF_00688"/>
    </source>
</evidence>
<evidence type="ECO:0000256" key="4">
    <source>
        <dbReference type="ARBA" id="ARBA00023315"/>
    </source>
</evidence>
<dbReference type="NCBIfam" id="TIGR00667">
    <property type="entry name" value="aat"/>
    <property type="match status" value="1"/>
</dbReference>
<keyword evidence="17" id="KW-1185">Reference proteome</keyword>
<dbReference type="Gene3D" id="3.30.70.3550">
    <property type="entry name" value="Leucyl/phenylalanyl-tRNA-protein transferase, N-terminal domain"/>
    <property type="match status" value="1"/>
</dbReference>
<comment type="subcellular location">
    <subcellularLocation>
        <location evidence="1 15">Cytoplasm</location>
    </subcellularLocation>
</comment>
<comment type="function">
    <text evidence="8 15">Functions in the N-end rule pathway of protein degradation where it conjugates Leu, Phe and, less efficiently, Met from aminoacyl-tRNAs to the N-termini of proteins containing an N-terminal arginine or lysine.</text>
</comment>
<dbReference type="InterPro" id="IPR042203">
    <property type="entry name" value="Leu/Phe-tRNA_Trfase_C"/>
</dbReference>
<evidence type="ECO:0000256" key="1">
    <source>
        <dbReference type="ARBA" id="ARBA00004496"/>
    </source>
</evidence>
<dbReference type="RefSeq" id="WP_076601953.1">
    <property type="nucleotide sequence ID" value="NZ_FTMD01000005.1"/>
</dbReference>
<proteinExistence type="inferred from homology"/>
<dbReference type="EMBL" id="FTMD01000005">
    <property type="protein sequence ID" value="SIQ62394.1"/>
    <property type="molecule type" value="Genomic_DNA"/>
</dbReference>
<name>A0A1N6U9Y2_9RHOO</name>
<dbReference type="AlphaFoldDB" id="A0A1N6U9Y2"/>
<evidence type="ECO:0000256" key="8">
    <source>
        <dbReference type="ARBA" id="ARBA00054043"/>
    </source>
</evidence>
<dbReference type="FunFam" id="3.30.70.3550:FF:000001">
    <property type="entry name" value="Leucyl/phenylalanyl-tRNA--protein transferase"/>
    <property type="match status" value="1"/>
</dbReference>
<dbReference type="GO" id="GO:0030163">
    <property type="term" value="P:protein catabolic process"/>
    <property type="evidence" value="ECO:0007669"/>
    <property type="project" value="UniProtKB-UniRule"/>
</dbReference>
<comment type="catalytic activity">
    <reaction evidence="5 15">
        <text>L-phenylalanyl-tRNA(Phe) + an N-terminal L-alpha-aminoacyl-[protein] = an N-terminal L-phenylalanyl-L-alpha-aminoacyl-[protein] + tRNA(Phe)</text>
        <dbReference type="Rhea" id="RHEA:43632"/>
        <dbReference type="Rhea" id="RHEA-COMP:9668"/>
        <dbReference type="Rhea" id="RHEA-COMP:9699"/>
        <dbReference type="Rhea" id="RHEA-COMP:10636"/>
        <dbReference type="Rhea" id="RHEA-COMP:10637"/>
        <dbReference type="ChEBI" id="CHEBI:78442"/>
        <dbReference type="ChEBI" id="CHEBI:78531"/>
        <dbReference type="ChEBI" id="CHEBI:78597"/>
        <dbReference type="ChEBI" id="CHEBI:83561"/>
        <dbReference type="EC" id="2.3.2.6"/>
    </reaction>
</comment>
<dbReference type="Pfam" id="PF03588">
    <property type="entry name" value="Leu_Phe_trans"/>
    <property type="match status" value="1"/>
</dbReference>
<comment type="catalytic activity">
    <reaction evidence="7 15">
        <text>N-terminal L-lysyl-[protein] + L-leucyl-tRNA(Leu) = N-terminal L-leucyl-L-lysyl-[protein] + tRNA(Leu) + H(+)</text>
        <dbReference type="Rhea" id="RHEA:12340"/>
        <dbReference type="Rhea" id="RHEA-COMP:9613"/>
        <dbReference type="Rhea" id="RHEA-COMP:9622"/>
        <dbReference type="Rhea" id="RHEA-COMP:12670"/>
        <dbReference type="Rhea" id="RHEA-COMP:12671"/>
        <dbReference type="ChEBI" id="CHEBI:15378"/>
        <dbReference type="ChEBI" id="CHEBI:65249"/>
        <dbReference type="ChEBI" id="CHEBI:78442"/>
        <dbReference type="ChEBI" id="CHEBI:78494"/>
        <dbReference type="ChEBI" id="CHEBI:133043"/>
        <dbReference type="EC" id="2.3.2.6"/>
    </reaction>
</comment>
<dbReference type="GO" id="GO:0005737">
    <property type="term" value="C:cytoplasm"/>
    <property type="evidence" value="ECO:0007669"/>
    <property type="project" value="UniProtKB-SubCell"/>
</dbReference>
<dbReference type="Gene3D" id="3.40.630.70">
    <property type="entry name" value="Leucyl/phenylalanyl-tRNA-protein transferase, C-terminal domain"/>
    <property type="match status" value="1"/>
</dbReference>
<comment type="similarity">
    <text evidence="9 15">Belongs to the L/F-transferase family.</text>
</comment>
<dbReference type="InterPro" id="IPR004616">
    <property type="entry name" value="Leu/Phe-tRNA_Trfase"/>
</dbReference>
<gene>
    <name evidence="15" type="primary">aat</name>
    <name evidence="16" type="ORF">SAMN05421829_105283</name>
</gene>
<keyword evidence="2 15" id="KW-0963">Cytoplasm</keyword>
<comment type="catalytic activity">
    <reaction evidence="6 15">
        <text>N-terminal L-arginyl-[protein] + L-leucyl-tRNA(Leu) = N-terminal L-leucyl-L-arginyl-[protein] + tRNA(Leu) + H(+)</text>
        <dbReference type="Rhea" id="RHEA:50416"/>
        <dbReference type="Rhea" id="RHEA-COMP:9613"/>
        <dbReference type="Rhea" id="RHEA-COMP:9622"/>
        <dbReference type="Rhea" id="RHEA-COMP:12672"/>
        <dbReference type="Rhea" id="RHEA-COMP:12673"/>
        <dbReference type="ChEBI" id="CHEBI:15378"/>
        <dbReference type="ChEBI" id="CHEBI:64719"/>
        <dbReference type="ChEBI" id="CHEBI:78442"/>
        <dbReference type="ChEBI" id="CHEBI:78494"/>
        <dbReference type="ChEBI" id="CHEBI:133044"/>
        <dbReference type="EC" id="2.3.2.6"/>
    </reaction>
</comment>
<dbReference type="InterPro" id="IPR016181">
    <property type="entry name" value="Acyl_CoA_acyltransferase"/>
</dbReference>
<evidence type="ECO:0000313" key="17">
    <source>
        <dbReference type="Proteomes" id="UP000186819"/>
    </source>
</evidence>
<accession>A0A1N6U9Y2</accession>
<evidence type="ECO:0000256" key="3">
    <source>
        <dbReference type="ARBA" id="ARBA00022679"/>
    </source>
</evidence>
<dbReference type="InterPro" id="IPR042221">
    <property type="entry name" value="Leu/Phe-tRNA_Trfase_N"/>
</dbReference>
<evidence type="ECO:0000313" key="16">
    <source>
        <dbReference type="EMBL" id="SIQ62394.1"/>
    </source>
</evidence>
<dbReference type="PANTHER" id="PTHR30098">
    <property type="entry name" value="LEUCYL/PHENYLALANYL-TRNA--PROTEIN TRANSFERASE"/>
    <property type="match status" value="1"/>
</dbReference>
<evidence type="ECO:0000256" key="11">
    <source>
        <dbReference type="ARBA" id="ARBA00074372"/>
    </source>
</evidence>
<dbReference type="SUPFAM" id="SSF55729">
    <property type="entry name" value="Acyl-CoA N-acyltransferases (Nat)"/>
    <property type="match status" value="1"/>
</dbReference>
<evidence type="ECO:0000256" key="7">
    <source>
        <dbReference type="ARBA" id="ARBA00051538"/>
    </source>
</evidence>
<evidence type="ECO:0000256" key="9">
    <source>
        <dbReference type="ARBA" id="ARBA00061535"/>
    </source>
</evidence>
<protein>
    <recommendedName>
        <fullName evidence="11 15">Leucyl/phenylalanyl-tRNA--protein transferase</fullName>
        <ecNumber evidence="10 15">2.3.2.6</ecNumber>
    </recommendedName>
    <alternativeName>
        <fullName evidence="12 15">L/F-transferase</fullName>
    </alternativeName>
    <alternativeName>
        <fullName evidence="13 15">Leucyltransferase</fullName>
    </alternativeName>
    <alternativeName>
        <fullName evidence="14 15">Phenyalanyltransferase</fullName>
    </alternativeName>
</protein>
<dbReference type="EC" id="2.3.2.6" evidence="10 15"/>
<keyword evidence="3 15" id="KW-0808">Transferase</keyword>
<evidence type="ECO:0000256" key="12">
    <source>
        <dbReference type="ARBA" id="ARBA00077136"/>
    </source>
</evidence>
<dbReference type="GO" id="GO:0008914">
    <property type="term" value="F:leucyl-tRNA--protein transferase activity"/>
    <property type="evidence" value="ECO:0007669"/>
    <property type="project" value="UniProtKB-UniRule"/>
</dbReference>
<dbReference type="Proteomes" id="UP000186819">
    <property type="component" value="Unassembled WGS sequence"/>
</dbReference>